<dbReference type="Proteomes" id="UP001235133">
    <property type="component" value="Unassembled WGS sequence"/>
</dbReference>
<sequence length="121" mass="14008">MSIELNQPALRHARALIRDGKVVRDERDDWSEAAPTADEENSFIEREGWTEYSHWHLGVDRREDGETKQAYSFPFGDFTRVHRSGVISAESRAGQHDHYEIRDALRALLDLIDKDDKGEKD</sequence>
<evidence type="ECO:0000313" key="2">
    <source>
        <dbReference type="Proteomes" id="UP001235133"/>
    </source>
</evidence>
<organism evidence="1 2">
    <name type="scientific">Microbacterium psychrotolerans</name>
    <dbReference type="NCBI Taxonomy" id="3068321"/>
    <lineage>
        <taxon>Bacteria</taxon>
        <taxon>Bacillati</taxon>
        <taxon>Actinomycetota</taxon>
        <taxon>Actinomycetes</taxon>
        <taxon>Micrococcales</taxon>
        <taxon>Microbacteriaceae</taxon>
        <taxon>Microbacterium</taxon>
    </lineage>
</organism>
<reference evidence="1 2" key="1">
    <citation type="submission" date="2023-08" db="EMBL/GenBank/DDBJ databases">
        <title>Microbacterium psychrotolerans sp. nov., a psychrotolerant bacterium isolated from soil in Heilongjiang Province, China.</title>
        <authorList>
            <person name="An P."/>
            <person name="Zhao D."/>
            <person name="Xiang H."/>
        </authorList>
    </citation>
    <scope>NUCLEOTIDE SEQUENCE [LARGE SCALE GENOMIC DNA]</scope>
    <source>
        <strain evidence="1 2">QXD-8</strain>
    </source>
</reference>
<dbReference type="EMBL" id="JAVFWO010000003">
    <property type="protein sequence ID" value="MDQ7878812.1"/>
    <property type="molecule type" value="Genomic_DNA"/>
</dbReference>
<comment type="caution">
    <text evidence="1">The sequence shown here is derived from an EMBL/GenBank/DDBJ whole genome shotgun (WGS) entry which is preliminary data.</text>
</comment>
<accession>A0ABU0Z2K1</accession>
<dbReference type="RefSeq" id="WP_308868366.1">
    <property type="nucleotide sequence ID" value="NZ_JAVFWO010000003.1"/>
</dbReference>
<protein>
    <submittedName>
        <fullName evidence="1">Uncharacterized protein</fullName>
    </submittedName>
</protein>
<name>A0ABU0Z2K1_9MICO</name>
<keyword evidence="2" id="KW-1185">Reference proteome</keyword>
<proteinExistence type="predicted"/>
<gene>
    <name evidence="1" type="ORF">Q9R08_12550</name>
</gene>
<evidence type="ECO:0000313" key="1">
    <source>
        <dbReference type="EMBL" id="MDQ7878812.1"/>
    </source>
</evidence>